<dbReference type="EMBL" id="WBMP01000003">
    <property type="protein sequence ID" value="KAE8546796.1"/>
    <property type="molecule type" value="Genomic_DNA"/>
</dbReference>
<reference evidence="1 2" key="1">
    <citation type="submission" date="2019-10" db="EMBL/GenBank/DDBJ databases">
        <title>Draft genome sequence of Marinobacter hydrocarbonoclasticus NCT7M from the microbiome of the marine copepod.</title>
        <authorList>
            <person name="Nuttall R."/>
            <person name="Sharma G."/>
            <person name="Moisander P."/>
        </authorList>
    </citation>
    <scope>NUCLEOTIDE SEQUENCE [LARGE SCALE GENOMIC DNA]</scope>
    <source>
        <strain evidence="1 2">NCT7M</strain>
    </source>
</reference>
<dbReference type="Proteomes" id="UP000469950">
    <property type="component" value="Unassembled WGS sequence"/>
</dbReference>
<gene>
    <name evidence="1" type="ORF">F6453_1037</name>
</gene>
<protein>
    <submittedName>
        <fullName evidence="1">Uncharacterized protein</fullName>
    </submittedName>
</protein>
<evidence type="ECO:0000313" key="2">
    <source>
        <dbReference type="Proteomes" id="UP000469950"/>
    </source>
</evidence>
<sequence length="39" mass="4501">MRCKLRINREKWGRASHFGNYCNDEMSLMQINTGQAVAA</sequence>
<comment type="caution">
    <text evidence="1">The sequence shown here is derived from an EMBL/GenBank/DDBJ whole genome shotgun (WGS) entry which is preliminary data.</text>
</comment>
<proteinExistence type="predicted"/>
<dbReference type="AlphaFoldDB" id="A0A833JSC7"/>
<name>A0A833JSC7_MARNT</name>
<accession>A0A833JSC7</accession>
<organism evidence="1 2">
    <name type="scientific">Marinobacter nauticus</name>
    <name type="common">Marinobacter hydrocarbonoclasticus</name>
    <name type="synonym">Marinobacter aquaeolei</name>
    <dbReference type="NCBI Taxonomy" id="2743"/>
    <lineage>
        <taxon>Bacteria</taxon>
        <taxon>Pseudomonadati</taxon>
        <taxon>Pseudomonadota</taxon>
        <taxon>Gammaproteobacteria</taxon>
        <taxon>Pseudomonadales</taxon>
        <taxon>Marinobacteraceae</taxon>
        <taxon>Marinobacter</taxon>
    </lineage>
</organism>
<evidence type="ECO:0000313" key="1">
    <source>
        <dbReference type="EMBL" id="KAE8546796.1"/>
    </source>
</evidence>